<dbReference type="SUPFAM" id="SSF53474">
    <property type="entry name" value="alpha/beta-Hydrolases"/>
    <property type="match status" value="1"/>
</dbReference>
<keyword evidence="2" id="KW-1185">Reference proteome</keyword>
<dbReference type="InterPro" id="IPR029058">
    <property type="entry name" value="AB_hydrolase_fold"/>
</dbReference>
<dbReference type="Gene3D" id="3.40.50.1820">
    <property type="entry name" value="alpha/beta hydrolase"/>
    <property type="match status" value="1"/>
</dbReference>
<organism evidence="1 2">
    <name type="scientific">Collybiopsis confluens</name>
    <dbReference type="NCBI Taxonomy" id="2823264"/>
    <lineage>
        <taxon>Eukaryota</taxon>
        <taxon>Fungi</taxon>
        <taxon>Dikarya</taxon>
        <taxon>Basidiomycota</taxon>
        <taxon>Agaricomycotina</taxon>
        <taxon>Agaricomycetes</taxon>
        <taxon>Agaricomycetidae</taxon>
        <taxon>Agaricales</taxon>
        <taxon>Marasmiineae</taxon>
        <taxon>Omphalotaceae</taxon>
        <taxon>Collybiopsis</taxon>
    </lineage>
</organism>
<dbReference type="OrthoDB" id="5311491at2759"/>
<comment type="caution">
    <text evidence="1">The sequence shown here is derived from an EMBL/GenBank/DDBJ whole genome shotgun (WGS) entry which is preliminary data.</text>
</comment>
<evidence type="ECO:0000313" key="2">
    <source>
        <dbReference type="Proteomes" id="UP000518752"/>
    </source>
</evidence>
<sequence>MAYEFLFSEPIQNYPVRRYERRSSSLIDPAVTMNFTDQFYKLHSCAHALNLRTVLLHRRHYAGSTPYTPSELEEIKQGRKSFWERWNAEFAEFLCIFITREQIPKLKEHANGTRNGGIAIIGWSLGAVPALSILTPAVNSGITSERSVLLEKYLGSCILYEPPFQAFGHSPPSDNPNYNPWMNPDLKIPMDQLMVVFSHWVSSYFDHPCYDPASHSLRSSATIHDFESVYSRDKASSVSSWTKDELARGVERDAVEMETFMCMPPMQAMIHELTDEALFDARAASICFPRVQVVHICGTRTVWTCAWTQTEIKNRYQSEVRGRAMQFVDVDGWNHFAHWDQPQQFMEVVASCLCPTRLESL</sequence>
<proteinExistence type="predicted"/>
<reference evidence="1 2" key="1">
    <citation type="journal article" date="2020" name="ISME J.">
        <title>Uncovering the hidden diversity of litter-decomposition mechanisms in mushroom-forming fungi.</title>
        <authorList>
            <person name="Floudas D."/>
            <person name="Bentzer J."/>
            <person name="Ahren D."/>
            <person name="Johansson T."/>
            <person name="Persson P."/>
            <person name="Tunlid A."/>
        </authorList>
    </citation>
    <scope>NUCLEOTIDE SEQUENCE [LARGE SCALE GENOMIC DNA]</scope>
    <source>
        <strain evidence="1 2">CBS 406.79</strain>
    </source>
</reference>
<evidence type="ECO:0000313" key="1">
    <source>
        <dbReference type="EMBL" id="KAF5381141.1"/>
    </source>
</evidence>
<evidence type="ECO:0008006" key="3">
    <source>
        <dbReference type="Google" id="ProtNLM"/>
    </source>
</evidence>
<gene>
    <name evidence="1" type="ORF">D9757_009437</name>
</gene>
<dbReference type="AlphaFoldDB" id="A0A8H5M575"/>
<protein>
    <recommendedName>
        <fullName evidence="3">AB hydrolase-1 domain-containing protein</fullName>
    </recommendedName>
</protein>
<dbReference type="EMBL" id="JAACJN010000061">
    <property type="protein sequence ID" value="KAF5381141.1"/>
    <property type="molecule type" value="Genomic_DNA"/>
</dbReference>
<name>A0A8H5M575_9AGAR</name>
<accession>A0A8H5M575</accession>
<dbReference type="Proteomes" id="UP000518752">
    <property type="component" value="Unassembled WGS sequence"/>
</dbReference>